<evidence type="ECO:0000313" key="3">
    <source>
        <dbReference type="Proteomes" id="UP001500842"/>
    </source>
</evidence>
<keyword evidence="3" id="KW-1185">Reference proteome</keyword>
<evidence type="ECO:0000259" key="1">
    <source>
        <dbReference type="Pfam" id="PF12697"/>
    </source>
</evidence>
<dbReference type="PANTHER" id="PTHR37017:SF11">
    <property type="entry name" value="ESTERASE_LIPASE_THIOESTERASE DOMAIN-CONTAINING PROTEIN"/>
    <property type="match status" value="1"/>
</dbReference>
<dbReference type="EMBL" id="BAAAOR010000001">
    <property type="protein sequence ID" value="GAA1501563.1"/>
    <property type="molecule type" value="Genomic_DNA"/>
</dbReference>
<dbReference type="SUPFAM" id="SSF53474">
    <property type="entry name" value="alpha/beta-Hydrolases"/>
    <property type="match status" value="1"/>
</dbReference>
<dbReference type="InterPro" id="IPR029058">
    <property type="entry name" value="AB_hydrolase_fold"/>
</dbReference>
<dbReference type="Proteomes" id="UP001500842">
    <property type="component" value="Unassembled WGS sequence"/>
</dbReference>
<feature type="domain" description="AB hydrolase-1" evidence="1">
    <location>
        <begin position="8"/>
        <end position="220"/>
    </location>
</feature>
<evidence type="ECO:0000313" key="2">
    <source>
        <dbReference type="EMBL" id="GAA1501563.1"/>
    </source>
</evidence>
<sequence length="231" mass="23992">MSTTTPTVVLVHGAFVDGSGWQPVHDILTREGLDVAVTQHSTQSLTGDVAEVQQVIEAHDGPVLLVGHSYGGVVITEAGTHPQVAGLVYVAAFAPDAGESVATLIAEPDPNAPVPPIVPRKDGSLVIDRDRFHEGFAADLPADQARFLADSQAAWGGAAVGTPVTEPAWRSKPSWYVVATDDRMIPPAAQQGMAARAGAVVETVAASHAVYVSRPEAVADLIRRAVTTVSA</sequence>
<keyword evidence="2" id="KW-0378">Hydrolase</keyword>
<dbReference type="Gene3D" id="3.40.50.1820">
    <property type="entry name" value="alpha/beta hydrolase"/>
    <property type="match status" value="1"/>
</dbReference>
<proteinExistence type="predicted"/>
<gene>
    <name evidence="2" type="ORF">GCM10009788_00140</name>
</gene>
<protein>
    <submittedName>
        <fullName evidence="2">Alpha/beta hydrolase</fullName>
    </submittedName>
</protein>
<reference evidence="2 3" key="1">
    <citation type="journal article" date="2019" name="Int. J. Syst. Evol. Microbiol.">
        <title>The Global Catalogue of Microorganisms (GCM) 10K type strain sequencing project: providing services to taxonomists for standard genome sequencing and annotation.</title>
        <authorList>
            <consortium name="The Broad Institute Genomics Platform"/>
            <consortium name="The Broad Institute Genome Sequencing Center for Infectious Disease"/>
            <person name="Wu L."/>
            <person name="Ma J."/>
        </authorList>
    </citation>
    <scope>NUCLEOTIDE SEQUENCE [LARGE SCALE GENOMIC DNA]</scope>
    <source>
        <strain evidence="2 3">JCM 14942</strain>
    </source>
</reference>
<dbReference type="PANTHER" id="PTHR37017">
    <property type="entry name" value="AB HYDROLASE-1 DOMAIN-CONTAINING PROTEIN-RELATED"/>
    <property type="match status" value="1"/>
</dbReference>
<name>A0ABN1ZNN9_9ACTN</name>
<organism evidence="2 3">
    <name type="scientific">Nocardioides humi</name>
    <dbReference type="NCBI Taxonomy" id="449461"/>
    <lineage>
        <taxon>Bacteria</taxon>
        <taxon>Bacillati</taxon>
        <taxon>Actinomycetota</taxon>
        <taxon>Actinomycetes</taxon>
        <taxon>Propionibacteriales</taxon>
        <taxon>Nocardioidaceae</taxon>
        <taxon>Nocardioides</taxon>
    </lineage>
</organism>
<accession>A0ABN1ZNN9</accession>
<dbReference type="GO" id="GO:0016787">
    <property type="term" value="F:hydrolase activity"/>
    <property type="evidence" value="ECO:0007669"/>
    <property type="project" value="UniProtKB-KW"/>
</dbReference>
<dbReference type="InterPro" id="IPR052897">
    <property type="entry name" value="Sec-Metab_Biosynth_Hydrolase"/>
</dbReference>
<comment type="caution">
    <text evidence="2">The sequence shown here is derived from an EMBL/GenBank/DDBJ whole genome shotgun (WGS) entry which is preliminary data.</text>
</comment>
<dbReference type="RefSeq" id="WP_141003725.1">
    <property type="nucleotide sequence ID" value="NZ_BAAAOR010000001.1"/>
</dbReference>
<dbReference type="InterPro" id="IPR000073">
    <property type="entry name" value="AB_hydrolase_1"/>
</dbReference>
<dbReference type="Pfam" id="PF12697">
    <property type="entry name" value="Abhydrolase_6"/>
    <property type="match status" value="1"/>
</dbReference>